<comment type="similarity">
    <text evidence="3 13">Belongs to the peptidase M14 family.</text>
</comment>
<keyword evidence="10" id="KW-0862">Zinc</keyword>
<evidence type="ECO:0000256" key="2">
    <source>
        <dbReference type="ARBA" id="ARBA00004613"/>
    </source>
</evidence>
<keyword evidence="5" id="KW-0121">Carboxypeptidase</keyword>
<evidence type="ECO:0000256" key="7">
    <source>
        <dbReference type="ARBA" id="ARBA00022723"/>
    </source>
</evidence>
<dbReference type="GeneTree" id="ENSGT00940000161666"/>
<dbReference type="Pfam" id="PF02244">
    <property type="entry name" value="Propep_M14"/>
    <property type="match status" value="1"/>
</dbReference>
<reference evidence="16" key="2">
    <citation type="submission" date="2025-08" db="UniProtKB">
        <authorList>
            <consortium name="Ensembl"/>
        </authorList>
    </citation>
    <scope>IDENTIFICATION</scope>
</reference>
<reference evidence="16" key="3">
    <citation type="submission" date="2025-09" db="UniProtKB">
        <authorList>
            <consortium name="Ensembl"/>
        </authorList>
    </citation>
    <scope>IDENTIFICATION</scope>
</reference>
<dbReference type="PROSITE" id="PS00133">
    <property type="entry name" value="CARBOXYPEPT_ZN_2"/>
    <property type="match status" value="1"/>
</dbReference>
<dbReference type="Gene3D" id="3.30.70.340">
    <property type="entry name" value="Metallocarboxypeptidase-like"/>
    <property type="match status" value="1"/>
</dbReference>
<keyword evidence="12" id="KW-1015">Disulfide bond</keyword>
<keyword evidence="4" id="KW-0964">Secreted</keyword>
<dbReference type="OrthoDB" id="3626597at2759"/>
<keyword evidence="17" id="KW-1185">Reference proteome</keyword>
<feature type="active site" description="Proton donor/acceptor" evidence="13">
    <location>
        <position position="394"/>
    </location>
</feature>
<feature type="domain" description="Peptidase M14" evidence="15">
    <location>
        <begin position="135"/>
        <end position="428"/>
    </location>
</feature>
<dbReference type="CDD" id="cd03870">
    <property type="entry name" value="M14_CPA"/>
    <property type="match status" value="1"/>
</dbReference>
<evidence type="ECO:0000256" key="10">
    <source>
        <dbReference type="ARBA" id="ARBA00022833"/>
    </source>
</evidence>
<evidence type="ECO:0000313" key="16">
    <source>
        <dbReference type="Ensembl" id="ENSSHAP00000007565.2"/>
    </source>
</evidence>
<dbReference type="HOGENOM" id="CLU_019326_0_0_1"/>
<evidence type="ECO:0000256" key="6">
    <source>
        <dbReference type="ARBA" id="ARBA00022670"/>
    </source>
</evidence>
<dbReference type="SUPFAM" id="SSF54897">
    <property type="entry name" value="Protease propeptides/inhibitors"/>
    <property type="match status" value="1"/>
</dbReference>
<dbReference type="PRINTS" id="PR00765">
    <property type="entry name" value="CRBOXYPTASEA"/>
</dbReference>
<evidence type="ECO:0000256" key="11">
    <source>
        <dbReference type="ARBA" id="ARBA00023049"/>
    </source>
</evidence>
<dbReference type="InterPro" id="IPR003146">
    <property type="entry name" value="M14A_act_pep"/>
</dbReference>
<dbReference type="InterPro" id="IPR034248">
    <property type="entry name" value="CPA_M14_CPD"/>
</dbReference>
<dbReference type="SUPFAM" id="SSF53187">
    <property type="entry name" value="Zn-dependent exopeptidases"/>
    <property type="match status" value="1"/>
</dbReference>
<name>G3VWL0_SARHA</name>
<dbReference type="GO" id="GO:0005615">
    <property type="term" value="C:extracellular space"/>
    <property type="evidence" value="ECO:0007669"/>
    <property type="project" value="TreeGrafter"/>
</dbReference>
<dbReference type="AlphaFoldDB" id="G3VWL0"/>
<organism evidence="16 17">
    <name type="scientific">Sarcophilus harrisii</name>
    <name type="common">Tasmanian devil</name>
    <name type="synonym">Sarcophilus laniarius</name>
    <dbReference type="NCBI Taxonomy" id="9305"/>
    <lineage>
        <taxon>Eukaryota</taxon>
        <taxon>Metazoa</taxon>
        <taxon>Chordata</taxon>
        <taxon>Craniata</taxon>
        <taxon>Vertebrata</taxon>
        <taxon>Euteleostomi</taxon>
        <taxon>Mammalia</taxon>
        <taxon>Metatheria</taxon>
        <taxon>Dasyuromorphia</taxon>
        <taxon>Dasyuridae</taxon>
        <taxon>Sarcophilus</taxon>
    </lineage>
</organism>
<dbReference type="PROSITE" id="PS52035">
    <property type="entry name" value="PEPTIDASE_M14"/>
    <property type="match status" value="1"/>
</dbReference>
<keyword evidence="11" id="KW-0482">Metalloprotease</keyword>
<gene>
    <name evidence="16" type="primary">CPA5</name>
</gene>
<evidence type="ECO:0000256" key="1">
    <source>
        <dbReference type="ARBA" id="ARBA00001947"/>
    </source>
</evidence>
<comment type="cofactor">
    <cofactor evidence="1">
        <name>Zn(2+)</name>
        <dbReference type="ChEBI" id="CHEBI:29105"/>
    </cofactor>
</comment>
<dbReference type="InterPro" id="IPR057247">
    <property type="entry name" value="CARBOXYPEPT_ZN_2"/>
</dbReference>
<dbReference type="eggNOG" id="KOG2650">
    <property type="taxonomic scope" value="Eukaryota"/>
</dbReference>
<comment type="subcellular location">
    <subcellularLocation>
        <location evidence="2">Secreted</location>
    </subcellularLocation>
</comment>
<dbReference type="GO" id="GO:0006508">
    <property type="term" value="P:proteolysis"/>
    <property type="evidence" value="ECO:0007669"/>
    <property type="project" value="UniProtKB-KW"/>
</dbReference>
<dbReference type="GO" id="GO:0008270">
    <property type="term" value="F:zinc ion binding"/>
    <property type="evidence" value="ECO:0007669"/>
    <property type="project" value="InterPro"/>
</dbReference>
<dbReference type="InterPro" id="IPR000834">
    <property type="entry name" value="Peptidase_M14"/>
</dbReference>
<dbReference type="FunFam" id="3.30.70.340:FF:000001">
    <property type="entry name" value="Carboxypeptidase A5"/>
    <property type="match status" value="1"/>
</dbReference>
<feature type="signal peptide" evidence="14">
    <location>
        <begin position="1"/>
        <end position="30"/>
    </location>
</feature>
<dbReference type="InterPro" id="IPR057246">
    <property type="entry name" value="CARBOXYPEPT_ZN_1"/>
</dbReference>
<dbReference type="Proteomes" id="UP000007648">
    <property type="component" value="Unassembled WGS sequence"/>
</dbReference>
<evidence type="ECO:0000256" key="14">
    <source>
        <dbReference type="SAM" id="SignalP"/>
    </source>
</evidence>
<dbReference type="SMART" id="SM00631">
    <property type="entry name" value="Zn_pept"/>
    <property type="match status" value="1"/>
</dbReference>
<protein>
    <submittedName>
        <fullName evidence="16">Carboxypeptidase A5</fullName>
    </submittedName>
</protein>
<evidence type="ECO:0000256" key="8">
    <source>
        <dbReference type="ARBA" id="ARBA00022729"/>
    </source>
</evidence>
<dbReference type="Gene3D" id="3.40.630.10">
    <property type="entry name" value="Zn peptidases"/>
    <property type="match status" value="1"/>
</dbReference>
<proteinExistence type="inferred from homology"/>
<keyword evidence="6" id="KW-0645">Protease</keyword>
<evidence type="ECO:0000256" key="12">
    <source>
        <dbReference type="ARBA" id="ARBA00023157"/>
    </source>
</evidence>
<dbReference type="PROSITE" id="PS00132">
    <property type="entry name" value="CARBOXYPEPT_ZN_1"/>
    <property type="match status" value="1"/>
</dbReference>
<feature type="chain" id="PRO_5029685087" evidence="14">
    <location>
        <begin position="31"/>
        <end position="433"/>
    </location>
</feature>
<reference evidence="16 17" key="1">
    <citation type="journal article" date="2011" name="Proc. Natl. Acad. Sci. U.S.A.">
        <title>Genetic diversity and population structure of the endangered marsupial Sarcophilus harrisii (Tasmanian devil).</title>
        <authorList>
            <person name="Miller W."/>
            <person name="Hayes V.M."/>
            <person name="Ratan A."/>
            <person name="Petersen D.C."/>
            <person name="Wittekindt N.E."/>
            <person name="Miller J."/>
            <person name="Walenz B."/>
            <person name="Knight J."/>
            <person name="Qi J."/>
            <person name="Zhao F."/>
            <person name="Wang Q."/>
            <person name="Bedoya-Reina O.C."/>
            <person name="Katiyar N."/>
            <person name="Tomsho L.P."/>
            <person name="Kasson L.M."/>
            <person name="Hardie R.A."/>
            <person name="Woodbridge P."/>
            <person name="Tindall E.A."/>
            <person name="Bertelsen M.F."/>
            <person name="Dixon D."/>
            <person name="Pyecroft S."/>
            <person name="Helgen K.M."/>
            <person name="Lesk A.M."/>
            <person name="Pringle T.H."/>
            <person name="Patterson N."/>
            <person name="Zhang Y."/>
            <person name="Kreiss A."/>
            <person name="Woods G.M."/>
            <person name="Jones M.E."/>
            <person name="Schuster S.C."/>
        </authorList>
    </citation>
    <scope>NUCLEOTIDE SEQUENCE [LARGE SCALE GENOMIC DNA]</scope>
</reference>
<sequence length="433" mass="49172">MPMAAGGPALLRLIMRGLPILSFLLTVAFSQKMFSGDQVLRIRAKDQKQLQLLRNLEDSEDLKVDFWHAPARPSLPVDMRVPFSNLNAVKNYLNSSGISYTIMIKDIQVLLDEEKKGMSSSRRLERSTSSFRYNAYHTLEEIYTWMDNLVAEHSDLVSKIMIGQTFEKRPIFVLKFSTGNKSRPAIWIDSGIHAREWITQATGVWTAMKIVTDCGEEPVLTNILNHMDIFLEVVTNPDGFAYTHSTNRLWRKNRAVNSNSTCKGVDPNRNWDAGFGGVGSSNNPCSETYHGPFPHSEPEVASIANFIQKHKHFKALMSIHSYSQMLLYPYGYRKEPTLDNEELHNLACKAVEALSQVHGTDYIYGRAISTIYVANGITIDWAYEHDIKYSFSFELRDTGIYGFLLPASQIIPTAEETWPAILTIMKHAYKNPY</sequence>
<dbReference type="InParanoid" id="G3VWL0"/>
<dbReference type="Ensembl" id="ENSSHAT00000007628.2">
    <property type="protein sequence ID" value="ENSSHAP00000007565.2"/>
    <property type="gene ID" value="ENSSHAG00000006574.2"/>
</dbReference>
<accession>G3VWL0</accession>
<dbReference type="InterPro" id="IPR036990">
    <property type="entry name" value="M14A-like_propep"/>
</dbReference>
<keyword evidence="9" id="KW-0378">Hydrolase</keyword>
<evidence type="ECO:0000256" key="4">
    <source>
        <dbReference type="ARBA" id="ARBA00022525"/>
    </source>
</evidence>
<dbReference type="FunCoup" id="G3VWL0">
    <property type="interactions" value="55"/>
</dbReference>
<dbReference type="PANTHER" id="PTHR11705">
    <property type="entry name" value="PROTEASE FAMILY M14 CARBOXYPEPTIDASE A,B"/>
    <property type="match status" value="1"/>
</dbReference>
<keyword evidence="8 14" id="KW-0732">Signal</keyword>
<evidence type="ECO:0000256" key="3">
    <source>
        <dbReference type="ARBA" id="ARBA00005988"/>
    </source>
</evidence>
<evidence type="ECO:0000313" key="17">
    <source>
        <dbReference type="Proteomes" id="UP000007648"/>
    </source>
</evidence>
<keyword evidence="7" id="KW-0479">Metal-binding</keyword>
<evidence type="ECO:0000259" key="15">
    <source>
        <dbReference type="PROSITE" id="PS52035"/>
    </source>
</evidence>
<dbReference type="Pfam" id="PF00246">
    <property type="entry name" value="Peptidase_M14"/>
    <property type="match status" value="1"/>
</dbReference>
<dbReference type="PANTHER" id="PTHR11705:SF16">
    <property type="entry name" value="CARBOXYPEPTIDASE A5"/>
    <property type="match status" value="1"/>
</dbReference>
<dbReference type="FunFam" id="3.40.630.10:FF:000132">
    <property type="entry name" value="Carboxypeptidase A1"/>
    <property type="match status" value="1"/>
</dbReference>
<evidence type="ECO:0000256" key="9">
    <source>
        <dbReference type="ARBA" id="ARBA00022801"/>
    </source>
</evidence>
<dbReference type="GO" id="GO:0004181">
    <property type="term" value="F:metallocarboxypeptidase activity"/>
    <property type="evidence" value="ECO:0007669"/>
    <property type="project" value="InterPro"/>
</dbReference>
<evidence type="ECO:0000256" key="13">
    <source>
        <dbReference type="PROSITE-ProRule" id="PRU01379"/>
    </source>
</evidence>
<evidence type="ECO:0000256" key="5">
    <source>
        <dbReference type="ARBA" id="ARBA00022645"/>
    </source>
</evidence>
<dbReference type="STRING" id="9305.ENSSHAP00000007565"/>